<evidence type="ECO:0000313" key="3">
    <source>
        <dbReference type="Proteomes" id="UP000050794"/>
    </source>
</evidence>
<dbReference type="WBParaSite" id="TCNE_0001388501-mRNA-1">
    <property type="protein sequence ID" value="TCNE_0001388501-mRNA-1"/>
    <property type="gene ID" value="TCNE_0001388501"/>
</dbReference>
<feature type="chain" id="PRO_5044553540" evidence="1">
    <location>
        <begin position="24"/>
        <end position="109"/>
    </location>
</feature>
<organism evidence="3 4">
    <name type="scientific">Toxocara canis</name>
    <name type="common">Canine roundworm</name>
    <dbReference type="NCBI Taxonomy" id="6265"/>
    <lineage>
        <taxon>Eukaryota</taxon>
        <taxon>Metazoa</taxon>
        <taxon>Ecdysozoa</taxon>
        <taxon>Nematoda</taxon>
        <taxon>Chromadorea</taxon>
        <taxon>Rhabditida</taxon>
        <taxon>Spirurina</taxon>
        <taxon>Ascaridomorpha</taxon>
        <taxon>Ascaridoidea</taxon>
        <taxon>Toxocaridae</taxon>
        <taxon>Toxocara</taxon>
    </lineage>
</organism>
<feature type="signal peptide" evidence="1">
    <location>
        <begin position="1"/>
        <end position="23"/>
    </location>
</feature>
<keyword evidence="1" id="KW-0732">Signal</keyword>
<accession>A0A183UZG5</accession>
<protein>
    <submittedName>
        <fullName evidence="4">Secreted protein</fullName>
    </submittedName>
</protein>
<evidence type="ECO:0000256" key="1">
    <source>
        <dbReference type="SAM" id="SignalP"/>
    </source>
</evidence>
<evidence type="ECO:0000313" key="4">
    <source>
        <dbReference type="WBParaSite" id="TCNE_0001388501-mRNA-1"/>
    </source>
</evidence>
<gene>
    <name evidence="2" type="ORF">TCNE_LOCUS13885</name>
</gene>
<dbReference type="Proteomes" id="UP000050794">
    <property type="component" value="Unassembled WGS sequence"/>
</dbReference>
<keyword evidence="3" id="KW-1185">Reference proteome</keyword>
<evidence type="ECO:0000313" key="2">
    <source>
        <dbReference type="EMBL" id="VDM45206.1"/>
    </source>
</evidence>
<dbReference type="AlphaFoldDB" id="A0A183UZG5"/>
<sequence length="109" mass="12171">MIMMASTGVHALLVSLCAHQVQFACFCASIDASDWSSQQCNNAEVVPRRAASRRIAKRGDTPRVKDSASPRHIVAHLNQRTNYSRSLCSIRAPFFSKFNLAHFIPFVHI</sequence>
<dbReference type="EMBL" id="UYWY01021944">
    <property type="protein sequence ID" value="VDM45206.1"/>
    <property type="molecule type" value="Genomic_DNA"/>
</dbReference>
<proteinExistence type="predicted"/>
<reference evidence="4" key="1">
    <citation type="submission" date="2016-06" db="UniProtKB">
        <authorList>
            <consortium name="WormBaseParasite"/>
        </authorList>
    </citation>
    <scope>IDENTIFICATION</scope>
</reference>
<name>A0A183UZG5_TOXCA</name>
<reference evidence="2 3" key="2">
    <citation type="submission" date="2018-11" db="EMBL/GenBank/DDBJ databases">
        <authorList>
            <consortium name="Pathogen Informatics"/>
        </authorList>
    </citation>
    <scope>NUCLEOTIDE SEQUENCE [LARGE SCALE GENOMIC DNA]</scope>
</reference>